<evidence type="ECO:0000256" key="6">
    <source>
        <dbReference type="ARBA" id="ARBA00022741"/>
    </source>
</evidence>
<evidence type="ECO:0000313" key="13">
    <source>
        <dbReference type="EMBL" id="MSB51404.1"/>
    </source>
</evidence>
<keyword evidence="4 13" id="KW-0808">Transferase</keyword>
<comment type="caution">
    <text evidence="13">The sequence shown here is derived from an EMBL/GenBank/DDBJ whole genome shotgun (WGS) entry which is preliminary data.</text>
</comment>
<dbReference type="InterPro" id="IPR001697">
    <property type="entry name" value="Pyr_Knase"/>
</dbReference>
<evidence type="ECO:0000256" key="2">
    <source>
        <dbReference type="ARBA" id="ARBA00008663"/>
    </source>
</evidence>
<keyword evidence="7 13" id="KW-0418">Kinase</keyword>
<feature type="domain" description="Pyruvate kinase barrel" evidence="12">
    <location>
        <begin position="3"/>
        <end position="64"/>
    </location>
</feature>
<dbReference type="InterPro" id="IPR040442">
    <property type="entry name" value="Pyrv_kinase-like_dom_sf"/>
</dbReference>
<keyword evidence="6" id="KW-0547">Nucleotide-binding</keyword>
<evidence type="ECO:0000256" key="10">
    <source>
        <dbReference type="ARBA" id="ARBA00023152"/>
    </source>
</evidence>
<evidence type="ECO:0000256" key="5">
    <source>
        <dbReference type="ARBA" id="ARBA00022723"/>
    </source>
</evidence>
<dbReference type="RefSeq" id="WP_243141660.1">
    <property type="nucleotide sequence ID" value="NZ_WKPO01000102.1"/>
</dbReference>
<comment type="pathway">
    <text evidence="1">Carbohydrate degradation; glycolysis; pyruvate from D-glyceraldehyde 3-phosphate: step 5/5.</text>
</comment>
<dbReference type="InterPro" id="IPR015813">
    <property type="entry name" value="Pyrv/PenolPyrv_kinase-like_dom"/>
</dbReference>
<evidence type="ECO:0000256" key="9">
    <source>
        <dbReference type="ARBA" id="ARBA00022842"/>
    </source>
</evidence>
<evidence type="ECO:0000259" key="12">
    <source>
        <dbReference type="Pfam" id="PF00224"/>
    </source>
</evidence>
<evidence type="ECO:0000313" key="14">
    <source>
        <dbReference type="Proteomes" id="UP000429811"/>
    </source>
</evidence>
<gene>
    <name evidence="13" type="ORF">GKE90_22515</name>
</gene>
<dbReference type="EC" id="2.7.1.40" evidence="3"/>
<evidence type="ECO:0000256" key="1">
    <source>
        <dbReference type="ARBA" id="ARBA00004997"/>
    </source>
</evidence>
<dbReference type="Proteomes" id="UP000429811">
    <property type="component" value="Unassembled WGS sequence"/>
</dbReference>
<organism evidence="13 14">
    <name type="scientific">Flavonifractor plautii</name>
    <name type="common">Fusobacterium plautii</name>
    <dbReference type="NCBI Taxonomy" id="292800"/>
    <lineage>
        <taxon>Bacteria</taxon>
        <taxon>Bacillati</taxon>
        <taxon>Bacillota</taxon>
        <taxon>Clostridia</taxon>
        <taxon>Eubacteriales</taxon>
        <taxon>Oscillospiraceae</taxon>
        <taxon>Flavonifractor</taxon>
    </lineage>
</organism>
<dbReference type="Pfam" id="PF00224">
    <property type="entry name" value="PK"/>
    <property type="match status" value="1"/>
</dbReference>
<evidence type="ECO:0000256" key="4">
    <source>
        <dbReference type="ARBA" id="ARBA00022679"/>
    </source>
</evidence>
<dbReference type="GO" id="GO:0016301">
    <property type="term" value="F:kinase activity"/>
    <property type="evidence" value="ECO:0007669"/>
    <property type="project" value="UniProtKB-KW"/>
</dbReference>
<evidence type="ECO:0000256" key="3">
    <source>
        <dbReference type="ARBA" id="ARBA00012142"/>
    </source>
</evidence>
<dbReference type="SUPFAM" id="SSF51621">
    <property type="entry name" value="Phosphoenolpyruvate/pyruvate domain"/>
    <property type="match status" value="1"/>
</dbReference>
<dbReference type="GO" id="GO:0030955">
    <property type="term" value="F:potassium ion binding"/>
    <property type="evidence" value="ECO:0007669"/>
    <property type="project" value="InterPro"/>
</dbReference>
<sequence length="65" mass="7238">MNMRKTKIICTLGPAVDHAETIERLIRTGMNAARFNFSHGSHAEQLARLNMFKKVRDTLGAPVAT</sequence>
<dbReference type="EMBL" id="WKPO01000102">
    <property type="protein sequence ID" value="MSB51404.1"/>
    <property type="molecule type" value="Genomic_DNA"/>
</dbReference>
<keyword evidence="11 13" id="KW-0670">Pyruvate</keyword>
<dbReference type="AlphaFoldDB" id="A0A6I2RW72"/>
<dbReference type="UniPathway" id="UPA00109">
    <property type="reaction ID" value="UER00188"/>
</dbReference>
<evidence type="ECO:0000256" key="8">
    <source>
        <dbReference type="ARBA" id="ARBA00022840"/>
    </source>
</evidence>
<accession>A0A6I2RW72</accession>
<dbReference type="GO" id="GO:0000287">
    <property type="term" value="F:magnesium ion binding"/>
    <property type="evidence" value="ECO:0007669"/>
    <property type="project" value="InterPro"/>
</dbReference>
<comment type="similarity">
    <text evidence="2">Belongs to the pyruvate kinase family.</text>
</comment>
<feature type="non-terminal residue" evidence="13">
    <location>
        <position position="65"/>
    </location>
</feature>
<keyword evidence="8" id="KW-0067">ATP-binding</keyword>
<name>A0A6I2RW72_FLAPL</name>
<keyword evidence="10" id="KW-0324">Glycolysis</keyword>
<dbReference type="GO" id="GO:0005524">
    <property type="term" value="F:ATP binding"/>
    <property type="evidence" value="ECO:0007669"/>
    <property type="project" value="UniProtKB-KW"/>
</dbReference>
<dbReference type="InterPro" id="IPR015793">
    <property type="entry name" value="Pyrv_Knase_brl"/>
</dbReference>
<keyword evidence="9" id="KW-0460">Magnesium</keyword>
<proteinExistence type="inferred from homology"/>
<reference evidence="13 14" key="1">
    <citation type="journal article" date="2019" name="Nat. Med.">
        <title>A library of human gut bacterial isolates paired with longitudinal multiomics data enables mechanistic microbiome research.</title>
        <authorList>
            <person name="Poyet M."/>
            <person name="Groussin M."/>
            <person name="Gibbons S.M."/>
            <person name="Avila-Pacheco J."/>
            <person name="Jiang X."/>
            <person name="Kearney S.M."/>
            <person name="Perrotta A.R."/>
            <person name="Berdy B."/>
            <person name="Zhao S."/>
            <person name="Lieberman T.D."/>
            <person name="Swanson P.K."/>
            <person name="Smith M."/>
            <person name="Roesemann S."/>
            <person name="Alexander J.E."/>
            <person name="Rich S.A."/>
            <person name="Livny J."/>
            <person name="Vlamakis H."/>
            <person name="Clish C."/>
            <person name="Bullock K."/>
            <person name="Deik A."/>
            <person name="Scott J."/>
            <person name="Pierce K.A."/>
            <person name="Xavier R.J."/>
            <person name="Alm E.J."/>
        </authorList>
    </citation>
    <scope>NUCLEOTIDE SEQUENCE [LARGE SCALE GENOMIC DNA]</scope>
    <source>
        <strain evidence="13 14">BIOML-A5</strain>
    </source>
</reference>
<protein>
    <recommendedName>
        <fullName evidence="3">pyruvate kinase</fullName>
        <ecNumber evidence="3">2.7.1.40</ecNumber>
    </recommendedName>
</protein>
<dbReference type="GO" id="GO:0004743">
    <property type="term" value="F:pyruvate kinase activity"/>
    <property type="evidence" value="ECO:0007669"/>
    <property type="project" value="UniProtKB-EC"/>
</dbReference>
<dbReference type="PANTHER" id="PTHR11817">
    <property type="entry name" value="PYRUVATE KINASE"/>
    <property type="match status" value="1"/>
</dbReference>
<dbReference type="Gene3D" id="3.20.20.60">
    <property type="entry name" value="Phosphoenolpyruvate-binding domains"/>
    <property type="match status" value="1"/>
</dbReference>
<keyword evidence="5" id="KW-0479">Metal-binding</keyword>
<evidence type="ECO:0000256" key="7">
    <source>
        <dbReference type="ARBA" id="ARBA00022777"/>
    </source>
</evidence>
<evidence type="ECO:0000256" key="11">
    <source>
        <dbReference type="ARBA" id="ARBA00023317"/>
    </source>
</evidence>